<dbReference type="GO" id="GO:0022904">
    <property type="term" value="P:respiratory electron transport chain"/>
    <property type="evidence" value="ECO:0007669"/>
    <property type="project" value="TreeGrafter"/>
</dbReference>
<evidence type="ECO:0000256" key="10">
    <source>
        <dbReference type="SAM" id="Phobius"/>
    </source>
</evidence>
<dbReference type="EMBL" id="CASHTH010002653">
    <property type="protein sequence ID" value="CAI8033283.1"/>
    <property type="molecule type" value="Genomic_DNA"/>
</dbReference>
<evidence type="ECO:0000256" key="5">
    <source>
        <dbReference type="ARBA" id="ARBA00015947"/>
    </source>
</evidence>
<dbReference type="Gene3D" id="1.20.210.10">
    <property type="entry name" value="Cytochrome c oxidase-like, subunit I domain"/>
    <property type="match status" value="1"/>
</dbReference>
<dbReference type="PANTHER" id="PTHR10422:SF43">
    <property type="entry name" value="NITRIC OXIDE REDUCTASE SUBUNIT B"/>
    <property type="match status" value="1"/>
</dbReference>
<evidence type="ECO:0000259" key="11">
    <source>
        <dbReference type="PROSITE" id="PS50855"/>
    </source>
</evidence>
<organism evidence="12 13">
    <name type="scientific">Geodia barretti</name>
    <name type="common">Barrett's horny sponge</name>
    <dbReference type="NCBI Taxonomy" id="519541"/>
    <lineage>
        <taxon>Eukaryota</taxon>
        <taxon>Metazoa</taxon>
        <taxon>Porifera</taxon>
        <taxon>Demospongiae</taxon>
        <taxon>Heteroscleromorpha</taxon>
        <taxon>Tetractinellida</taxon>
        <taxon>Astrophorina</taxon>
        <taxon>Geodiidae</taxon>
        <taxon>Geodia</taxon>
    </lineage>
</organism>
<comment type="subcellular location">
    <subcellularLocation>
        <location evidence="2">Membrane</location>
        <topology evidence="2">Multi-pass membrane protein</topology>
    </subcellularLocation>
</comment>
<dbReference type="PROSITE" id="PS00077">
    <property type="entry name" value="COX1_CUB"/>
    <property type="match status" value="1"/>
</dbReference>
<dbReference type="Pfam" id="PF00115">
    <property type="entry name" value="COX1"/>
    <property type="match status" value="1"/>
</dbReference>
<evidence type="ECO:0000256" key="4">
    <source>
        <dbReference type="ARBA" id="ARBA00009578"/>
    </source>
</evidence>
<comment type="caution">
    <text evidence="12">The sequence shown here is derived from an EMBL/GenBank/DDBJ whole genome shotgun (WGS) entry which is preliminary data.</text>
</comment>
<feature type="transmembrane region" description="Helical" evidence="10">
    <location>
        <begin position="344"/>
        <end position="366"/>
    </location>
</feature>
<feature type="transmembrane region" description="Helical" evidence="10">
    <location>
        <begin position="299"/>
        <end position="324"/>
    </location>
</feature>
<feature type="transmembrane region" description="Helical" evidence="10">
    <location>
        <begin position="57"/>
        <end position="77"/>
    </location>
</feature>
<dbReference type="InterPro" id="IPR036927">
    <property type="entry name" value="Cyt_c_oxase-like_su1_sf"/>
</dbReference>
<proteinExistence type="inferred from homology"/>
<evidence type="ECO:0000313" key="12">
    <source>
        <dbReference type="EMBL" id="CAI8033283.1"/>
    </source>
</evidence>
<gene>
    <name evidence="12" type="ORF">GBAR_LOCUS18771</name>
</gene>
<comment type="similarity">
    <text evidence="4">Belongs to the heme-copper respiratory oxidase family.</text>
</comment>
<evidence type="ECO:0000256" key="1">
    <source>
        <dbReference type="ARBA" id="ARBA00001971"/>
    </source>
</evidence>
<feature type="transmembrane region" description="Helical" evidence="10">
    <location>
        <begin position="21"/>
        <end position="45"/>
    </location>
</feature>
<feature type="transmembrane region" description="Helical" evidence="10">
    <location>
        <begin position="222"/>
        <end position="245"/>
    </location>
</feature>
<sequence length="384" mass="42472">MGAAHFIIPDETGQELYSTPLAVAQLVSLVLVGVVAIIGFHFQWWEGRKFLEIPRPLDYLVVVNVLMFVANIGITLWRSSRRTTTSIVLFMGLLSAALLYLPGMIDTTNQTMDSYWRWWVVHLWVEGVWELIMGAILAYLLIKLTGVDREMIEKWLYLIVGLTFLSGILGTGHHYYYIGTPSYWLWIGGIFSALEPLAFFGMAAYAVAMVRRGGRRHPNSLALSWTVGCAIMSFVGAGVLGFAHTLPQINLYTHGTLVTAMHAHLAFWGAYAMLVLGMISYALPLLTGRKLYNTGVSAFAFWTSNIGMVSMTAAFAVAGVTQVYLERRVGMDFLAVQEELAVHFWGVVLAAALFTIGILAFVYTFVKSGWPVGEVNASATPEYA</sequence>
<dbReference type="GO" id="GO:0009060">
    <property type="term" value="P:aerobic respiration"/>
    <property type="evidence" value="ECO:0007669"/>
    <property type="project" value="InterPro"/>
</dbReference>
<dbReference type="GO" id="GO:0004129">
    <property type="term" value="F:cytochrome-c oxidase activity"/>
    <property type="evidence" value="ECO:0007669"/>
    <property type="project" value="InterPro"/>
</dbReference>
<evidence type="ECO:0000256" key="2">
    <source>
        <dbReference type="ARBA" id="ARBA00004141"/>
    </source>
</evidence>
<name>A0AA35SNV4_GEOBA</name>
<keyword evidence="6 10" id="KW-0812">Transmembrane</keyword>
<dbReference type="GO" id="GO:0015990">
    <property type="term" value="P:electron transport coupled proton transport"/>
    <property type="evidence" value="ECO:0007669"/>
    <property type="project" value="TreeGrafter"/>
</dbReference>
<dbReference type="InterPro" id="IPR000883">
    <property type="entry name" value="Cyt_C_Oxase_1"/>
</dbReference>
<evidence type="ECO:0000256" key="6">
    <source>
        <dbReference type="ARBA" id="ARBA00022692"/>
    </source>
</evidence>
<dbReference type="PANTHER" id="PTHR10422">
    <property type="entry name" value="CYTOCHROME C OXIDASE SUBUNIT 1"/>
    <property type="match status" value="1"/>
</dbReference>
<evidence type="ECO:0000256" key="3">
    <source>
        <dbReference type="ARBA" id="ARBA00004673"/>
    </source>
</evidence>
<evidence type="ECO:0000256" key="7">
    <source>
        <dbReference type="ARBA" id="ARBA00022989"/>
    </source>
</evidence>
<evidence type="ECO:0000313" key="13">
    <source>
        <dbReference type="Proteomes" id="UP001174909"/>
    </source>
</evidence>
<dbReference type="InterPro" id="IPR023616">
    <property type="entry name" value="Cyt_c_oxase-like_su1_dom"/>
</dbReference>
<reference evidence="12" key="1">
    <citation type="submission" date="2023-03" db="EMBL/GenBank/DDBJ databases">
        <authorList>
            <person name="Steffen K."/>
            <person name="Cardenas P."/>
        </authorList>
    </citation>
    <scope>NUCLEOTIDE SEQUENCE</scope>
</reference>
<evidence type="ECO:0000256" key="9">
    <source>
        <dbReference type="ARBA" id="ARBA00032715"/>
    </source>
</evidence>
<feature type="transmembrane region" description="Helical" evidence="10">
    <location>
        <begin position="84"/>
        <end position="101"/>
    </location>
</feature>
<comment type="pathway">
    <text evidence="3">Energy metabolism; oxidative phosphorylation.</text>
</comment>
<feature type="domain" description="Cytochrome oxidase subunit I profile" evidence="11">
    <location>
        <begin position="156"/>
        <end position="384"/>
    </location>
</feature>
<protein>
    <recommendedName>
        <fullName evidence="5">Cytochrome c oxidase subunit 1</fullName>
    </recommendedName>
    <alternativeName>
        <fullName evidence="9">Cytochrome c oxidase polypeptide I</fullName>
    </alternativeName>
</protein>
<feature type="transmembrane region" description="Helical" evidence="10">
    <location>
        <begin position="121"/>
        <end position="142"/>
    </location>
</feature>
<dbReference type="PROSITE" id="PS50855">
    <property type="entry name" value="COX1"/>
    <property type="match status" value="1"/>
</dbReference>
<dbReference type="SUPFAM" id="SSF81442">
    <property type="entry name" value="Cytochrome c oxidase subunit I-like"/>
    <property type="match status" value="1"/>
</dbReference>
<evidence type="ECO:0000256" key="8">
    <source>
        <dbReference type="ARBA" id="ARBA00023136"/>
    </source>
</evidence>
<dbReference type="AlphaFoldDB" id="A0AA35SNV4"/>
<accession>A0AA35SNV4</accession>
<keyword evidence="7 10" id="KW-1133">Transmembrane helix</keyword>
<feature type="transmembrane region" description="Helical" evidence="10">
    <location>
        <begin position="154"/>
        <end position="177"/>
    </location>
</feature>
<dbReference type="InterPro" id="IPR023615">
    <property type="entry name" value="Cyt_c_Oxase_su1_BS"/>
</dbReference>
<feature type="transmembrane region" description="Helical" evidence="10">
    <location>
        <begin position="183"/>
        <end position="210"/>
    </location>
</feature>
<feature type="transmembrane region" description="Helical" evidence="10">
    <location>
        <begin position="265"/>
        <end position="287"/>
    </location>
</feature>
<keyword evidence="13" id="KW-1185">Reference proteome</keyword>
<dbReference type="GO" id="GO:0016020">
    <property type="term" value="C:membrane"/>
    <property type="evidence" value="ECO:0007669"/>
    <property type="project" value="UniProtKB-SubCell"/>
</dbReference>
<comment type="cofactor">
    <cofactor evidence="1">
        <name>heme</name>
        <dbReference type="ChEBI" id="CHEBI:30413"/>
    </cofactor>
</comment>
<dbReference type="GO" id="GO:0020037">
    <property type="term" value="F:heme binding"/>
    <property type="evidence" value="ECO:0007669"/>
    <property type="project" value="InterPro"/>
</dbReference>
<dbReference type="Proteomes" id="UP001174909">
    <property type="component" value="Unassembled WGS sequence"/>
</dbReference>
<keyword evidence="8 10" id="KW-0472">Membrane</keyword>